<evidence type="ECO:0000256" key="4">
    <source>
        <dbReference type="ARBA" id="ARBA00023136"/>
    </source>
</evidence>
<feature type="transmembrane region" description="Helical" evidence="5">
    <location>
        <begin position="441"/>
        <end position="467"/>
    </location>
</feature>
<dbReference type="HOGENOM" id="CLU_012596_0_1_1"/>
<accession>A3LS56</accession>
<dbReference type="InParanoid" id="A3LS56"/>
<feature type="transmembrane region" description="Helical" evidence="5">
    <location>
        <begin position="479"/>
        <end position="501"/>
    </location>
</feature>
<sequence length="548" mass="59821">MSDTSNHLPQRLISLVVSIFICLASGTPYLYGVYSPQLVQRVGLTTSDSATISLASNIGSGVGGLPGGLMIDHFGPQISILVGSICIFIGYFVLYKIYQHKYDSLFFICISIAAMGFGSITSYFATLKAAQANFPKHRGAAGAFPVSSYGLSATLFSVIAATFFKDNTGGLLEFLAMFCGIVAFLGSFFIHIYLDHEDEEPDIESHKLASSEEEAAMMESSNSSPTVVEEIEQPGATAAKLERSDSLPGSFRFWGLGSRTPRSSVSSSQEDMQPILQNIRDQNRLQQQSSSTNNNNPFLSPPRTSFQIIKDRLTDKIFLTHYFIVSIISGMGQTYIYTVGFIVTAQYYYHKDQLDSVSTVDTTPRSGIAGVHAKIASSAAALQALQVSIISIGSFSGRLFSGFVSDFIHKKYHIQRLWIVVVTIIILSVGQFITITNVNSAHLISISSAIIGGSYGLVFGTYPAVVADSFGTKTFSTTWGLICTGPLITLFFLNKYFGYIYDANTDSKTGICYKGNECYKGAYELSFLLCFVVFITSLVIIYVQRKKQ</sequence>
<dbReference type="RefSeq" id="XP_001383535.2">
    <property type="nucleotide sequence ID" value="XM_001383498.1"/>
</dbReference>
<dbReference type="InterPro" id="IPR011701">
    <property type="entry name" value="MFS"/>
</dbReference>
<dbReference type="EMBL" id="CP000497">
    <property type="protein sequence ID" value="ABN65506.2"/>
    <property type="molecule type" value="Genomic_DNA"/>
</dbReference>
<dbReference type="GO" id="GO:0000329">
    <property type="term" value="C:fungal-type vacuole membrane"/>
    <property type="evidence" value="ECO:0007669"/>
    <property type="project" value="TreeGrafter"/>
</dbReference>
<comment type="subcellular location">
    <subcellularLocation>
        <location evidence="1">Membrane</location>
        <topology evidence="1">Multi-pass membrane protein</topology>
    </subcellularLocation>
</comment>
<evidence type="ECO:0000256" key="2">
    <source>
        <dbReference type="ARBA" id="ARBA00022692"/>
    </source>
</evidence>
<dbReference type="OMA" id="WGLICTG"/>
<evidence type="ECO:0000256" key="3">
    <source>
        <dbReference type="ARBA" id="ARBA00022989"/>
    </source>
</evidence>
<dbReference type="OrthoDB" id="410267at2759"/>
<keyword evidence="3 5" id="KW-1133">Transmembrane helix</keyword>
<dbReference type="PANTHER" id="PTHR21576:SF166">
    <property type="entry name" value="ADR278WP"/>
    <property type="match status" value="1"/>
</dbReference>
<name>A3LS56_PICST</name>
<dbReference type="PANTHER" id="PTHR21576">
    <property type="entry name" value="UNCHARACTERIZED NODULIN-LIKE PROTEIN"/>
    <property type="match status" value="1"/>
</dbReference>
<feature type="transmembrane region" description="Helical" evidence="5">
    <location>
        <begin position="105"/>
        <end position="126"/>
    </location>
</feature>
<feature type="transmembrane region" description="Helical" evidence="5">
    <location>
        <begin position="171"/>
        <end position="194"/>
    </location>
</feature>
<dbReference type="Pfam" id="PF07690">
    <property type="entry name" value="MFS_1"/>
    <property type="match status" value="1"/>
</dbReference>
<keyword evidence="2 5" id="KW-0812">Transmembrane</keyword>
<dbReference type="GeneID" id="4837778"/>
<keyword evidence="7" id="KW-1185">Reference proteome</keyword>
<evidence type="ECO:0000313" key="6">
    <source>
        <dbReference type="EMBL" id="ABN65506.2"/>
    </source>
</evidence>
<dbReference type="Gene3D" id="1.20.1250.20">
    <property type="entry name" value="MFS general substrate transporter like domains"/>
    <property type="match status" value="2"/>
</dbReference>
<feature type="transmembrane region" description="Helical" evidence="5">
    <location>
        <begin position="146"/>
        <end position="164"/>
    </location>
</feature>
<evidence type="ECO:0000313" key="7">
    <source>
        <dbReference type="Proteomes" id="UP000002258"/>
    </source>
</evidence>
<dbReference type="eggNOG" id="ENOG502QQN9">
    <property type="taxonomic scope" value="Eukaryota"/>
</dbReference>
<dbReference type="KEGG" id="pic:PICST_82921"/>
<feature type="transmembrane region" description="Helical" evidence="5">
    <location>
        <begin position="417"/>
        <end position="435"/>
    </location>
</feature>
<organism evidence="6 7">
    <name type="scientific">Scheffersomyces stipitis (strain ATCC 58785 / CBS 6054 / NBRC 10063 / NRRL Y-11545)</name>
    <name type="common">Yeast</name>
    <name type="synonym">Pichia stipitis</name>
    <dbReference type="NCBI Taxonomy" id="322104"/>
    <lineage>
        <taxon>Eukaryota</taxon>
        <taxon>Fungi</taxon>
        <taxon>Dikarya</taxon>
        <taxon>Ascomycota</taxon>
        <taxon>Saccharomycotina</taxon>
        <taxon>Pichiomycetes</taxon>
        <taxon>Debaryomycetaceae</taxon>
        <taxon>Scheffersomyces</taxon>
    </lineage>
</organism>
<evidence type="ECO:0000256" key="5">
    <source>
        <dbReference type="SAM" id="Phobius"/>
    </source>
</evidence>
<keyword evidence="4 5" id="KW-0472">Membrane</keyword>
<dbReference type="SUPFAM" id="SSF103473">
    <property type="entry name" value="MFS general substrate transporter"/>
    <property type="match status" value="1"/>
</dbReference>
<feature type="transmembrane region" description="Helical" evidence="5">
    <location>
        <begin position="78"/>
        <end position="98"/>
    </location>
</feature>
<feature type="transmembrane region" description="Helical" evidence="5">
    <location>
        <begin position="322"/>
        <end position="343"/>
    </location>
</feature>
<evidence type="ECO:0000256" key="1">
    <source>
        <dbReference type="ARBA" id="ARBA00004141"/>
    </source>
</evidence>
<dbReference type="GO" id="GO:0022857">
    <property type="term" value="F:transmembrane transporter activity"/>
    <property type="evidence" value="ECO:0007669"/>
    <property type="project" value="InterPro"/>
</dbReference>
<dbReference type="FunCoup" id="A3LS56">
    <property type="interactions" value="88"/>
</dbReference>
<reference evidence="6 7" key="1">
    <citation type="journal article" date="2007" name="Nat. Biotechnol.">
        <title>Genome sequence of the lignocellulose-bioconverting and xylose-fermenting yeast Pichia stipitis.</title>
        <authorList>
            <person name="Jeffries T.W."/>
            <person name="Grigoriev I.V."/>
            <person name="Grimwood J."/>
            <person name="Laplaza J.M."/>
            <person name="Aerts A."/>
            <person name="Salamov A."/>
            <person name="Schmutz J."/>
            <person name="Lindquist E."/>
            <person name="Dehal P."/>
            <person name="Shapiro H."/>
            <person name="Jin Y.S."/>
            <person name="Passoth V."/>
            <person name="Richardson P.M."/>
        </authorList>
    </citation>
    <scope>NUCLEOTIDE SEQUENCE [LARGE SCALE GENOMIC DNA]</scope>
    <source>
        <strain evidence="7">ATCC 58785 / CBS 6054 / NBRC 10063 / NRRL Y-11545</strain>
    </source>
</reference>
<protein>
    <submittedName>
        <fullName evidence="6">Monocarboxylate transporter</fullName>
    </submittedName>
</protein>
<dbReference type="AlphaFoldDB" id="A3LS56"/>
<feature type="transmembrane region" description="Helical" evidence="5">
    <location>
        <begin position="521"/>
        <end position="543"/>
    </location>
</feature>
<dbReference type="InterPro" id="IPR036259">
    <property type="entry name" value="MFS_trans_sf"/>
</dbReference>
<feature type="transmembrane region" description="Helical" evidence="5">
    <location>
        <begin position="12"/>
        <end position="31"/>
    </location>
</feature>
<proteinExistence type="predicted"/>
<dbReference type="Proteomes" id="UP000002258">
    <property type="component" value="Chromosome 3"/>
</dbReference>
<gene>
    <name evidence="6" type="primary">MCH3</name>
    <name evidence="6" type="ORF">PICST_82921</name>
</gene>